<gene>
    <name evidence="2" type="ORF">UFOPK4121_01490</name>
</gene>
<sequence length="88" mass="9733">MLSTTIFAARRVFPPLLIVPADESAPRIKLTGPEAVPPPAKFSTEERMPERLIPEPEPPLKIVPSSRYQLRIPSMVSSTARMKHALAC</sequence>
<evidence type="ECO:0000313" key="2">
    <source>
        <dbReference type="EMBL" id="CAB5032097.1"/>
    </source>
</evidence>
<proteinExistence type="predicted"/>
<reference evidence="2" key="1">
    <citation type="submission" date="2020-05" db="EMBL/GenBank/DDBJ databases">
        <authorList>
            <person name="Chiriac C."/>
            <person name="Salcher M."/>
            <person name="Ghai R."/>
            <person name="Kavagutti S V."/>
        </authorList>
    </citation>
    <scope>NUCLEOTIDE SEQUENCE</scope>
</reference>
<feature type="region of interest" description="Disordered" evidence="1">
    <location>
        <begin position="29"/>
        <end position="58"/>
    </location>
</feature>
<feature type="compositionally biased region" description="Basic and acidic residues" evidence="1">
    <location>
        <begin position="43"/>
        <end position="54"/>
    </location>
</feature>
<evidence type="ECO:0000256" key="1">
    <source>
        <dbReference type="SAM" id="MobiDB-lite"/>
    </source>
</evidence>
<dbReference type="AlphaFoldDB" id="A0A6J7RTJ1"/>
<name>A0A6J7RTJ1_9ZZZZ</name>
<organism evidence="2">
    <name type="scientific">freshwater metagenome</name>
    <dbReference type="NCBI Taxonomy" id="449393"/>
    <lineage>
        <taxon>unclassified sequences</taxon>
        <taxon>metagenomes</taxon>
        <taxon>ecological metagenomes</taxon>
    </lineage>
</organism>
<protein>
    <submittedName>
        <fullName evidence="2">Unannotated protein</fullName>
    </submittedName>
</protein>
<dbReference type="EMBL" id="CAFBPQ010000070">
    <property type="protein sequence ID" value="CAB5032097.1"/>
    <property type="molecule type" value="Genomic_DNA"/>
</dbReference>
<accession>A0A6J7RTJ1</accession>